<comment type="caution">
    <text evidence="3">The sequence shown here is derived from an EMBL/GenBank/DDBJ whole genome shotgun (WGS) entry which is preliminary data.</text>
</comment>
<evidence type="ECO:0000256" key="2">
    <source>
        <dbReference type="SAM" id="Phobius"/>
    </source>
</evidence>
<keyword evidence="2" id="KW-0812">Transmembrane</keyword>
<organism evidence="3 4">
    <name type="scientific">Actinophytocola glycyrrhizae</name>
    <dbReference type="NCBI Taxonomy" id="2044873"/>
    <lineage>
        <taxon>Bacteria</taxon>
        <taxon>Bacillati</taxon>
        <taxon>Actinomycetota</taxon>
        <taxon>Actinomycetes</taxon>
        <taxon>Pseudonocardiales</taxon>
        <taxon>Pseudonocardiaceae</taxon>
    </lineage>
</organism>
<keyword evidence="4" id="KW-1185">Reference proteome</keyword>
<gene>
    <name evidence="3" type="ORF">ACFPCV_05660</name>
</gene>
<dbReference type="EMBL" id="JBHSIS010000002">
    <property type="protein sequence ID" value="MFC4852982.1"/>
    <property type="molecule type" value="Genomic_DNA"/>
</dbReference>
<evidence type="ECO:0000313" key="3">
    <source>
        <dbReference type="EMBL" id="MFC4852982.1"/>
    </source>
</evidence>
<protein>
    <submittedName>
        <fullName evidence="3">Uncharacterized protein</fullName>
    </submittedName>
</protein>
<accession>A0ABV9RUI0</accession>
<proteinExistence type="predicted"/>
<keyword evidence="2" id="KW-0472">Membrane</keyword>
<evidence type="ECO:0000313" key="4">
    <source>
        <dbReference type="Proteomes" id="UP001595859"/>
    </source>
</evidence>
<reference evidence="4" key="1">
    <citation type="journal article" date="2019" name="Int. J. Syst. Evol. Microbiol.">
        <title>The Global Catalogue of Microorganisms (GCM) 10K type strain sequencing project: providing services to taxonomists for standard genome sequencing and annotation.</title>
        <authorList>
            <consortium name="The Broad Institute Genomics Platform"/>
            <consortium name="The Broad Institute Genome Sequencing Center for Infectious Disease"/>
            <person name="Wu L."/>
            <person name="Ma J."/>
        </authorList>
    </citation>
    <scope>NUCLEOTIDE SEQUENCE [LARGE SCALE GENOMIC DNA]</scope>
    <source>
        <strain evidence="4">ZS-22-S1</strain>
    </source>
</reference>
<keyword evidence="2" id="KW-1133">Transmembrane helix</keyword>
<sequence length="136" mass="15505">MILRLDAARWMLIVVGYALTAYYVLALVMALIREDTAERASMTIDCLVSWTIGTVLLSRPPTGGAMRRARRRRTTPALRVRVARRSAGRAADTSRSASRKSCPMTVPEIVNKSHYLRVRPSDQRVCDMQEHPRRHW</sequence>
<dbReference type="Proteomes" id="UP001595859">
    <property type="component" value="Unassembled WGS sequence"/>
</dbReference>
<name>A0ABV9RUI0_9PSEU</name>
<feature type="transmembrane region" description="Helical" evidence="2">
    <location>
        <begin position="12"/>
        <end position="32"/>
    </location>
</feature>
<feature type="region of interest" description="Disordered" evidence="1">
    <location>
        <begin position="82"/>
        <end position="103"/>
    </location>
</feature>
<dbReference type="RefSeq" id="WP_378054930.1">
    <property type="nucleotide sequence ID" value="NZ_JBHSIS010000002.1"/>
</dbReference>
<evidence type="ECO:0000256" key="1">
    <source>
        <dbReference type="SAM" id="MobiDB-lite"/>
    </source>
</evidence>